<feature type="region of interest" description="Disordered" evidence="2">
    <location>
        <begin position="399"/>
        <end position="504"/>
    </location>
</feature>
<feature type="coiled-coil region" evidence="1">
    <location>
        <begin position="921"/>
        <end position="982"/>
    </location>
</feature>
<dbReference type="InterPro" id="IPR035899">
    <property type="entry name" value="DBL_dom_sf"/>
</dbReference>
<dbReference type="GO" id="GO:0005085">
    <property type="term" value="F:guanyl-nucleotide exchange factor activity"/>
    <property type="evidence" value="ECO:0007669"/>
    <property type="project" value="InterPro"/>
</dbReference>
<dbReference type="PANTHER" id="PTHR45845">
    <property type="entry name" value="RHO GUANINE NUCLEOTIDE EXCHANGE FACTOR-RELATED"/>
    <property type="match status" value="1"/>
</dbReference>
<feature type="region of interest" description="Disordered" evidence="2">
    <location>
        <begin position="296"/>
        <end position="386"/>
    </location>
</feature>
<feature type="domain" description="PH" evidence="3">
    <location>
        <begin position="1379"/>
        <end position="1484"/>
    </location>
</feature>
<dbReference type="InterPro" id="IPR011993">
    <property type="entry name" value="PH-like_dom_sf"/>
</dbReference>
<dbReference type="SMART" id="SM00233">
    <property type="entry name" value="PH"/>
    <property type="match status" value="1"/>
</dbReference>
<evidence type="ECO:0000256" key="1">
    <source>
        <dbReference type="SAM" id="Coils"/>
    </source>
</evidence>
<keyword evidence="1" id="KW-0175">Coiled coil</keyword>
<feature type="region of interest" description="Disordered" evidence="2">
    <location>
        <begin position="618"/>
        <end position="651"/>
    </location>
</feature>
<evidence type="ECO:0008006" key="7">
    <source>
        <dbReference type="Google" id="ProtNLM"/>
    </source>
</evidence>
<evidence type="ECO:0000256" key="2">
    <source>
        <dbReference type="SAM" id="MobiDB-lite"/>
    </source>
</evidence>
<dbReference type="SMART" id="SM00325">
    <property type="entry name" value="RhoGEF"/>
    <property type="match status" value="1"/>
</dbReference>
<accession>A0A9D3MEY6</accession>
<dbReference type="InterPro" id="IPR052231">
    <property type="entry name" value="Rho_GEF_signaling-related"/>
</dbReference>
<reference evidence="5" key="1">
    <citation type="submission" date="2021-01" db="EMBL/GenBank/DDBJ databases">
        <title>A chromosome-scale assembly of European eel, Anguilla anguilla.</title>
        <authorList>
            <person name="Henkel C."/>
            <person name="Jong-Raadsen S.A."/>
            <person name="Dufour S."/>
            <person name="Weltzien F.-A."/>
            <person name="Palstra A.P."/>
            <person name="Pelster B."/>
            <person name="Spaink H.P."/>
            <person name="Van Den Thillart G.E."/>
            <person name="Jansen H."/>
            <person name="Zahm M."/>
            <person name="Klopp C."/>
            <person name="Cedric C."/>
            <person name="Louis A."/>
            <person name="Berthelot C."/>
            <person name="Parey E."/>
            <person name="Roest Crollius H."/>
            <person name="Montfort J."/>
            <person name="Robinson-Rechavi M."/>
            <person name="Bucao C."/>
            <person name="Bouchez O."/>
            <person name="Gislard M."/>
            <person name="Lluch J."/>
            <person name="Milhes M."/>
            <person name="Lampietro C."/>
            <person name="Lopez Roques C."/>
            <person name="Donnadieu C."/>
            <person name="Braasch I."/>
            <person name="Desvignes T."/>
            <person name="Postlethwait J."/>
            <person name="Bobe J."/>
            <person name="Guiguen Y."/>
            <person name="Dirks R."/>
        </authorList>
    </citation>
    <scope>NUCLEOTIDE SEQUENCE</scope>
    <source>
        <strain evidence="5">Tag_6206</strain>
        <tissue evidence="5">Liver</tissue>
    </source>
</reference>
<feature type="compositionally biased region" description="Pro residues" evidence="2">
    <location>
        <begin position="1116"/>
        <end position="1132"/>
    </location>
</feature>
<dbReference type="InterPro" id="IPR001849">
    <property type="entry name" value="PH_domain"/>
</dbReference>
<proteinExistence type="predicted"/>
<feature type="region of interest" description="Disordered" evidence="2">
    <location>
        <begin position="192"/>
        <end position="265"/>
    </location>
</feature>
<feature type="compositionally biased region" description="Gly residues" evidence="2">
    <location>
        <begin position="249"/>
        <end position="262"/>
    </location>
</feature>
<evidence type="ECO:0000259" key="3">
    <source>
        <dbReference type="PROSITE" id="PS50003"/>
    </source>
</evidence>
<dbReference type="EMBL" id="JAFIRN010000007">
    <property type="protein sequence ID" value="KAG5846273.1"/>
    <property type="molecule type" value="Genomic_DNA"/>
</dbReference>
<feature type="compositionally biased region" description="Basic and acidic residues" evidence="2">
    <location>
        <begin position="550"/>
        <end position="564"/>
    </location>
</feature>
<comment type="caution">
    <text evidence="5">The sequence shown here is derived from an EMBL/GenBank/DDBJ whole genome shotgun (WGS) entry which is preliminary data.</text>
</comment>
<feature type="region of interest" description="Disordered" evidence="2">
    <location>
        <begin position="1531"/>
        <end position="1567"/>
    </location>
</feature>
<dbReference type="Pfam" id="PF00621">
    <property type="entry name" value="RhoGEF"/>
    <property type="match status" value="1"/>
</dbReference>
<feature type="compositionally biased region" description="Acidic residues" evidence="2">
    <location>
        <begin position="207"/>
        <end position="216"/>
    </location>
</feature>
<evidence type="ECO:0000313" key="6">
    <source>
        <dbReference type="Proteomes" id="UP001044222"/>
    </source>
</evidence>
<dbReference type="SUPFAM" id="SSF48065">
    <property type="entry name" value="DBL homology domain (DH-domain)"/>
    <property type="match status" value="1"/>
</dbReference>
<feature type="compositionally biased region" description="Polar residues" evidence="2">
    <location>
        <begin position="456"/>
        <end position="472"/>
    </location>
</feature>
<feature type="compositionally biased region" description="Basic and acidic residues" evidence="2">
    <location>
        <begin position="338"/>
        <end position="362"/>
    </location>
</feature>
<dbReference type="PROSITE" id="PS50010">
    <property type="entry name" value="DH_2"/>
    <property type="match status" value="1"/>
</dbReference>
<keyword evidence="6" id="KW-1185">Reference proteome</keyword>
<dbReference type="Gene3D" id="1.20.58.60">
    <property type="match status" value="1"/>
</dbReference>
<dbReference type="SUPFAM" id="SSF50729">
    <property type="entry name" value="PH domain-like"/>
    <property type="match status" value="1"/>
</dbReference>
<dbReference type="Gene3D" id="1.20.900.10">
    <property type="entry name" value="Dbl homology (DH) domain"/>
    <property type="match status" value="1"/>
</dbReference>
<dbReference type="PANTHER" id="PTHR45845:SF4">
    <property type="entry name" value="PLECKSTRIN HOMOLOGY DOMAIN CONTAINING, FAMILY G (WITH RHOGEF DOMAIN) MEMBER 4"/>
    <property type="match status" value="1"/>
</dbReference>
<feature type="compositionally biased region" description="Low complexity" evidence="2">
    <location>
        <begin position="193"/>
        <end position="206"/>
    </location>
</feature>
<feature type="compositionally biased region" description="Low complexity" evidence="2">
    <location>
        <begin position="570"/>
        <end position="582"/>
    </location>
</feature>
<feature type="compositionally biased region" description="Basic residues" evidence="2">
    <location>
        <begin position="525"/>
        <end position="541"/>
    </location>
</feature>
<feature type="region of interest" description="Disordered" evidence="2">
    <location>
        <begin position="1110"/>
        <end position="1135"/>
    </location>
</feature>
<dbReference type="PROSITE" id="PS50003">
    <property type="entry name" value="PH_DOMAIN"/>
    <property type="match status" value="1"/>
</dbReference>
<feature type="domain" description="DH" evidence="4">
    <location>
        <begin position="1190"/>
        <end position="1345"/>
    </location>
</feature>
<name>A0A9D3MEY6_ANGAN</name>
<sequence>MGSEAVEDCVQGALSSLYPPFESTAPPLLSQVFSVLESTYQHDSLRYLLDYFIPAKHLLQRLQQHACSQYLGCLFLHAGWPLCLGDRVVVQLSTLDWRLLRSTDFYLQVVPFSTRCPRLALKCLAPGGRNVQEVLVPESQHALVFTPEWLHCINKERGFQREGGGGLDTCLVSTGEGMVRLPWEEVVYPKFVSSPSPSSPCETDSWSWDEDEDSAPDAETPPLLRKHGTLGEEPAGEYVQLLEPRDGPEGGAEAGSEGGADGGTESRQRYLEMHGICKTKTLPLCRRGRGLRLRRGKAWAHGKHDPLGGRRGVATRRDSPHTPTGAQGLLSRPVPRVIDLEREGAEGPVQERRPGVGREREGANQVADQHLEGEGQSDEDTLSRSGFPLDQTERLLVGGAGGAVDDDPSSAGAARGTENTERPLDGAARGTENTERPLDGAARGTENTERPLDGSCRTQRLSEETSSAQMDRSPADRTSVQDKTTEGNLNSDPNPAPTTELGHGGILEDRLCLRGKEVKTAGFRAPRRKRKGKGGRGKAKSSGRGQGGRDTPHKPQGKAEKDNSPDITVSANSQSKQAQSAAGREEFAPANEETEGAGSQKQAGENLKVQSEILLDANSQSNTVFPDRCSEDVSSVNSPDQSDGSSCKTPPLLRELDPEVLQSGWLILTGTVDRMGRAVVTIETQNPPDGFQDKEVARVLTCYHAITRPSAKEKGVTVILDCRLSPPSDLCLSALKLFQDLAPGALGCVLVLIEEQQSPTALNMAGVEVHSVCGTGVLQQFVDRQQLPSALDGDFQHSHSQWLSYRLSLERLTEHCESALSLLEEAMQSLNTEPLPHSTKTVLLSVNKHRELMTGVLSDQRLTELQRVGGTWLASLTNGRAGLAQTSPDCRAALARTSDLYNSVDDALHRLVRVSNQRGRSLDALSRLAKLEEKLERCDREVEQVVEQVEEFRVPPLSLSSLALKQQKYRAFREMAMELQKETNTVLAEVENWAGQDWEGRGWEGLGAVLQKLPSVRDKLRNMTHCLSDCWTQMDTTHRLLNTLTEASQWCDAVCATPMSSSSSPLTSLPPIPPSRFHDARALAMDLGGGALLELWSRTLERYQQTLAQFKSRLTPAPPRPARPRPGPPQPRPAQSRLLQQHGWGVLIRGVEVSSKEVVDHTGSPRQHVLLSRTERETAPERPGVSAHSRATQLACRLLAMERQYVALLKGVDESYLPLLDAVDTPVPLRGQGHTLFSNWSGLSAFHSQYLLPAMEGAITQTLLLQDCFSKYKTQFLQYSHYIRTKPEMDSLLVSQATDFFKMKLPDLALPSPLAFPSCLQAPVQQLAHYCHIVEELAGPSPAPDSTLSTLKHIQQQGEDLRASDLIVGCPVPVSERGELLRQGELLVFGGARRRKSGVRRVFLYQHILIFTKPKPSSATSPVYNYKHSVKTGEMGLTQSVGEEGLRFEVWVRQASRTRDCLTLQAPSCEERSAWTHQIAQLLWANAIHNTELCLKESLCMGVSSKLLLDVTGIPNTSEQELHCLSERVQSSCSDSSSVGSQKEGGSPILGRHPQKHSQSSSPSTAV</sequence>
<dbReference type="Pfam" id="PF22697">
    <property type="entry name" value="SOS1_NGEF_PH"/>
    <property type="match status" value="1"/>
</dbReference>
<gene>
    <name evidence="5" type="ORF">ANANG_G00148030</name>
</gene>
<feature type="region of interest" description="Disordered" evidence="2">
    <location>
        <begin position="518"/>
        <end position="604"/>
    </location>
</feature>
<dbReference type="InterPro" id="IPR000219">
    <property type="entry name" value="DH_dom"/>
</dbReference>
<evidence type="ECO:0000259" key="4">
    <source>
        <dbReference type="PROSITE" id="PS50010"/>
    </source>
</evidence>
<organism evidence="5 6">
    <name type="scientific">Anguilla anguilla</name>
    <name type="common">European freshwater eel</name>
    <name type="synonym">Muraena anguilla</name>
    <dbReference type="NCBI Taxonomy" id="7936"/>
    <lineage>
        <taxon>Eukaryota</taxon>
        <taxon>Metazoa</taxon>
        <taxon>Chordata</taxon>
        <taxon>Craniata</taxon>
        <taxon>Vertebrata</taxon>
        <taxon>Euteleostomi</taxon>
        <taxon>Actinopterygii</taxon>
        <taxon>Neopterygii</taxon>
        <taxon>Teleostei</taxon>
        <taxon>Anguilliformes</taxon>
        <taxon>Anguillidae</taxon>
        <taxon>Anguilla</taxon>
    </lineage>
</organism>
<evidence type="ECO:0000313" key="5">
    <source>
        <dbReference type="EMBL" id="KAG5846273.1"/>
    </source>
</evidence>
<dbReference type="Gene3D" id="2.30.29.30">
    <property type="entry name" value="Pleckstrin-homology domain (PH domain)/Phosphotyrosine-binding domain (PTB)"/>
    <property type="match status" value="1"/>
</dbReference>
<feature type="compositionally biased region" description="Polar residues" evidence="2">
    <location>
        <begin position="632"/>
        <end position="648"/>
    </location>
</feature>
<dbReference type="InterPro" id="IPR055251">
    <property type="entry name" value="SOS1_NGEF_PH"/>
</dbReference>
<feature type="compositionally biased region" description="Low complexity" evidence="2">
    <location>
        <begin position="1531"/>
        <end position="1541"/>
    </location>
</feature>
<dbReference type="Proteomes" id="UP001044222">
    <property type="component" value="Chromosome 7"/>
</dbReference>
<feature type="compositionally biased region" description="Low complexity" evidence="2">
    <location>
        <begin position="1557"/>
        <end position="1567"/>
    </location>
</feature>
<protein>
    <recommendedName>
        <fullName evidence="7">Rho guanine nucleotide exchange factor 40-like</fullName>
    </recommendedName>
</protein>
<feature type="compositionally biased region" description="Basic and acidic residues" evidence="2">
    <location>
        <begin position="473"/>
        <end position="485"/>
    </location>
</feature>